<name>A0A0K8TQM1_TABBR</name>
<dbReference type="InterPro" id="IPR007919">
    <property type="entry name" value="UPF0220"/>
</dbReference>
<comment type="subcellular location">
    <subcellularLocation>
        <location evidence="1">Membrane</location>
        <topology evidence="1">Multi-pass membrane protein</topology>
    </subcellularLocation>
</comment>
<evidence type="ECO:0000256" key="5">
    <source>
        <dbReference type="ARBA" id="ARBA00023136"/>
    </source>
</evidence>
<evidence type="ECO:0000256" key="4">
    <source>
        <dbReference type="ARBA" id="ARBA00022989"/>
    </source>
</evidence>
<feature type="transmembrane region" description="Helical" evidence="6">
    <location>
        <begin position="88"/>
        <end position="109"/>
    </location>
</feature>
<keyword evidence="3 6" id="KW-0812">Transmembrane</keyword>
<protein>
    <submittedName>
        <fullName evidence="7">Putative conserved plasma membrane protein</fullName>
    </submittedName>
</protein>
<evidence type="ECO:0000256" key="1">
    <source>
        <dbReference type="ARBA" id="ARBA00004141"/>
    </source>
</evidence>
<reference evidence="7" key="1">
    <citation type="journal article" date="2015" name="Insect Biochem. Mol. Biol.">
        <title>An insight into the sialome of the horse fly, Tabanus bromius.</title>
        <authorList>
            <person name="Ribeiro J.M."/>
            <person name="Kazimirova M."/>
            <person name="Takac P."/>
            <person name="Andersen J.F."/>
            <person name="Francischetti I.M."/>
        </authorList>
    </citation>
    <scope>NUCLEOTIDE SEQUENCE</scope>
</reference>
<feature type="transmembrane region" description="Helical" evidence="6">
    <location>
        <begin position="21"/>
        <end position="37"/>
    </location>
</feature>
<evidence type="ECO:0000256" key="2">
    <source>
        <dbReference type="ARBA" id="ARBA00005335"/>
    </source>
</evidence>
<keyword evidence="4 6" id="KW-1133">Transmembrane helix</keyword>
<keyword evidence="5 6" id="KW-0472">Membrane</keyword>
<feature type="transmembrane region" description="Helical" evidence="6">
    <location>
        <begin position="49"/>
        <end position="68"/>
    </location>
</feature>
<dbReference type="EMBL" id="GDAI01001142">
    <property type="protein sequence ID" value="JAI16461.1"/>
    <property type="molecule type" value="mRNA"/>
</dbReference>
<dbReference type="GO" id="GO:0016020">
    <property type="term" value="C:membrane"/>
    <property type="evidence" value="ECO:0007669"/>
    <property type="project" value="UniProtKB-SubCell"/>
</dbReference>
<evidence type="ECO:0000256" key="6">
    <source>
        <dbReference type="SAM" id="Phobius"/>
    </source>
</evidence>
<sequence length="154" mass="17041">MPILENIREYFQSETSRNKNAALAAGILFFAGWWALIDALSTTNEKINAGQIIIGIFGTLSFFMVNTVKNIHLSEDNVSAPRARAAKAWLLIGFAMGFASIVAATWVMVDSFTGKNVGPNSEKWPSIAVLVQNVFILIASLTYKFGRNEEDWSY</sequence>
<dbReference type="AlphaFoldDB" id="A0A0K8TQM1"/>
<proteinExistence type="evidence at transcript level"/>
<evidence type="ECO:0000313" key="7">
    <source>
        <dbReference type="EMBL" id="JAI16461.1"/>
    </source>
</evidence>
<comment type="similarity">
    <text evidence="2">Belongs to the UPF0220 family.</text>
</comment>
<accession>A0A0K8TQM1</accession>
<feature type="transmembrane region" description="Helical" evidence="6">
    <location>
        <begin position="124"/>
        <end position="143"/>
    </location>
</feature>
<evidence type="ECO:0000256" key="3">
    <source>
        <dbReference type="ARBA" id="ARBA00022692"/>
    </source>
</evidence>
<dbReference type="PANTHER" id="PTHR13180">
    <property type="entry name" value="SMALL MEMBRANE PROTEIN-RELATED"/>
    <property type="match status" value="1"/>
</dbReference>
<dbReference type="Pfam" id="PF05255">
    <property type="entry name" value="UPF0220"/>
    <property type="match status" value="1"/>
</dbReference>
<organism evidence="7">
    <name type="scientific">Tabanus bromius</name>
    <name type="common">Band-eyed brown horse fly</name>
    <dbReference type="NCBI Taxonomy" id="304241"/>
    <lineage>
        <taxon>Eukaryota</taxon>
        <taxon>Metazoa</taxon>
        <taxon>Ecdysozoa</taxon>
        <taxon>Arthropoda</taxon>
        <taxon>Hexapoda</taxon>
        <taxon>Insecta</taxon>
        <taxon>Pterygota</taxon>
        <taxon>Neoptera</taxon>
        <taxon>Endopterygota</taxon>
        <taxon>Diptera</taxon>
        <taxon>Brachycera</taxon>
        <taxon>Tabanomorpha</taxon>
        <taxon>Tabanoidea</taxon>
        <taxon>Tabanidae</taxon>
        <taxon>Tabanus</taxon>
    </lineage>
</organism>